<dbReference type="EMBL" id="CAADJA010000002">
    <property type="protein sequence ID" value="VFS47739.1"/>
    <property type="molecule type" value="Genomic_DNA"/>
</dbReference>
<dbReference type="Proteomes" id="UP000373449">
    <property type="component" value="Unassembled WGS sequence"/>
</dbReference>
<evidence type="ECO:0000259" key="1">
    <source>
        <dbReference type="Pfam" id="PF15608"/>
    </source>
</evidence>
<dbReference type="Pfam" id="PF15608">
    <property type="entry name" value="PELOTA_1"/>
    <property type="match status" value="1"/>
</dbReference>
<accession>A0A484ZPZ4</accession>
<reference evidence="2 3" key="1">
    <citation type="submission" date="2019-03" db="EMBL/GenBank/DDBJ databases">
        <authorList>
            <consortium name="Pathogen Informatics"/>
        </authorList>
    </citation>
    <scope>NUCLEOTIDE SEQUENCE [LARGE SCALE GENOMIC DNA]</scope>
    <source>
        <strain evidence="2 3">NCTC12282</strain>
    </source>
</reference>
<evidence type="ECO:0000313" key="3">
    <source>
        <dbReference type="Proteomes" id="UP000373449"/>
    </source>
</evidence>
<dbReference type="InterPro" id="IPR028157">
    <property type="entry name" value="PELOTA_dom"/>
</dbReference>
<proteinExistence type="predicted"/>
<keyword evidence="2" id="KW-0456">Lyase</keyword>
<sequence length="133" mass="15030">MSRCDHLAKFDRSISFIETVTQEWDCIDIAAIEPAICDDPRVLPLLKLSQDTVTSLADRYKINNLNRIKPGIAEATRAVLRRLPDHVLVRSRTDKDVSLLMYLTEKLSIPVQEVGEAIAPYRAITIIKKVGKE</sequence>
<dbReference type="GO" id="GO:0016829">
    <property type="term" value="F:lyase activity"/>
    <property type="evidence" value="ECO:0007669"/>
    <property type="project" value="UniProtKB-KW"/>
</dbReference>
<dbReference type="AlphaFoldDB" id="A0A484ZPZ4"/>
<evidence type="ECO:0000313" key="2">
    <source>
        <dbReference type="EMBL" id="VFS47739.1"/>
    </source>
</evidence>
<organism evidence="2 3">
    <name type="scientific">Budvicia aquatica</name>
    <dbReference type="NCBI Taxonomy" id="82979"/>
    <lineage>
        <taxon>Bacteria</taxon>
        <taxon>Pseudomonadati</taxon>
        <taxon>Pseudomonadota</taxon>
        <taxon>Gammaproteobacteria</taxon>
        <taxon>Enterobacterales</taxon>
        <taxon>Budviciaceae</taxon>
        <taxon>Budvicia</taxon>
    </lineage>
</organism>
<feature type="domain" description="PELOTA RNA-binding" evidence="1">
    <location>
        <begin position="49"/>
        <end position="129"/>
    </location>
</feature>
<name>A0A484ZPZ4_9GAMM</name>
<protein>
    <submittedName>
        <fullName evidence="2">Citrate lyase beta subunit</fullName>
    </submittedName>
</protein>
<gene>
    <name evidence="2" type="ORF">NCTC12282_02678</name>
</gene>